<dbReference type="PANTHER" id="PTHR43166:SF30">
    <property type="entry name" value="METHIONINE IMPORT ATP-BINDING PROTEIN METN"/>
    <property type="match status" value="1"/>
</dbReference>
<keyword evidence="7" id="KW-0472">Membrane</keyword>
<dbReference type="SMART" id="SM00382">
    <property type="entry name" value="AAA"/>
    <property type="match status" value="1"/>
</dbReference>
<sequence length="234" mass="25807">MISLEHVSKTYRMPEGQLEGVRDVSLHIPKGTIHGIIGVSGAGKSTLLRMVNLLERPDQGKVFVGEQEMTALSARQLRESRRSISMIFQQYNLVLNRTVSRNISMAMELAGVPKPERLARIEECLRFVGLEDKAQQYPSRLSGGQKQRVAIARALANGPKVLLCDEPTSALDPQTTADILEVLHHINRSYGVTILIVTHDMSVVKKICSRVSVMEQGQIVRTVAADELEAIGNA</sequence>
<dbReference type="InterPro" id="IPR050086">
    <property type="entry name" value="MetN_ABC_transporter-like"/>
</dbReference>
<evidence type="ECO:0000313" key="9">
    <source>
        <dbReference type="EMBL" id="MFB5267660.1"/>
    </source>
</evidence>
<dbReference type="PROSITE" id="PS00211">
    <property type="entry name" value="ABC_TRANSPORTER_1"/>
    <property type="match status" value="1"/>
</dbReference>
<evidence type="ECO:0000256" key="3">
    <source>
        <dbReference type="ARBA" id="ARBA00022741"/>
    </source>
</evidence>
<feature type="domain" description="ABC transporter" evidence="8">
    <location>
        <begin position="2"/>
        <end position="234"/>
    </location>
</feature>
<gene>
    <name evidence="9" type="ORF">ACE41H_12835</name>
</gene>
<dbReference type="PANTHER" id="PTHR43166">
    <property type="entry name" value="AMINO ACID IMPORT ATP-BINDING PROTEIN"/>
    <property type="match status" value="1"/>
</dbReference>
<keyword evidence="10" id="KW-1185">Reference proteome</keyword>
<organism evidence="9 10">
    <name type="scientific">Paenibacillus enshidis</name>
    <dbReference type="NCBI Taxonomy" id="1458439"/>
    <lineage>
        <taxon>Bacteria</taxon>
        <taxon>Bacillati</taxon>
        <taxon>Bacillota</taxon>
        <taxon>Bacilli</taxon>
        <taxon>Bacillales</taxon>
        <taxon>Paenibacillaceae</taxon>
        <taxon>Paenibacillus</taxon>
    </lineage>
</organism>
<evidence type="ECO:0000256" key="7">
    <source>
        <dbReference type="ARBA" id="ARBA00023136"/>
    </source>
</evidence>
<keyword evidence="1" id="KW-0813">Transport</keyword>
<keyword evidence="3" id="KW-0547">Nucleotide-binding</keyword>
<evidence type="ECO:0000259" key="8">
    <source>
        <dbReference type="PROSITE" id="PS50893"/>
    </source>
</evidence>
<dbReference type="RefSeq" id="WP_375355691.1">
    <property type="nucleotide sequence ID" value="NZ_JBHHMI010000009.1"/>
</dbReference>
<keyword evidence="6" id="KW-0029">Amino-acid transport</keyword>
<dbReference type="InterPro" id="IPR003593">
    <property type="entry name" value="AAA+_ATPase"/>
</dbReference>
<evidence type="ECO:0000256" key="5">
    <source>
        <dbReference type="ARBA" id="ARBA00022967"/>
    </source>
</evidence>
<evidence type="ECO:0000313" key="10">
    <source>
        <dbReference type="Proteomes" id="UP001580346"/>
    </source>
</evidence>
<accession>A0ABV5ATW4</accession>
<dbReference type="Pfam" id="PF00005">
    <property type="entry name" value="ABC_tran"/>
    <property type="match status" value="1"/>
</dbReference>
<keyword evidence="2" id="KW-1003">Cell membrane</keyword>
<name>A0ABV5ATW4_9BACL</name>
<dbReference type="Gene3D" id="3.40.50.300">
    <property type="entry name" value="P-loop containing nucleotide triphosphate hydrolases"/>
    <property type="match status" value="1"/>
</dbReference>
<protein>
    <submittedName>
        <fullName evidence="9">Methionine ABC transporter ATP-binding protein</fullName>
    </submittedName>
</protein>
<dbReference type="SUPFAM" id="SSF52540">
    <property type="entry name" value="P-loop containing nucleoside triphosphate hydrolases"/>
    <property type="match status" value="1"/>
</dbReference>
<evidence type="ECO:0000256" key="4">
    <source>
        <dbReference type="ARBA" id="ARBA00022840"/>
    </source>
</evidence>
<dbReference type="PROSITE" id="PS50893">
    <property type="entry name" value="ABC_TRANSPORTER_2"/>
    <property type="match status" value="1"/>
</dbReference>
<dbReference type="EMBL" id="JBHHMI010000009">
    <property type="protein sequence ID" value="MFB5267660.1"/>
    <property type="molecule type" value="Genomic_DNA"/>
</dbReference>
<evidence type="ECO:0000256" key="1">
    <source>
        <dbReference type="ARBA" id="ARBA00022448"/>
    </source>
</evidence>
<proteinExistence type="predicted"/>
<dbReference type="InterPro" id="IPR027417">
    <property type="entry name" value="P-loop_NTPase"/>
</dbReference>
<evidence type="ECO:0000256" key="2">
    <source>
        <dbReference type="ARBA" id="ARBA00022475"/>
    </source>
</evidence>
<reference evidence="9 10" key="1">
    <citation type="submission" date="2024-09" db="EMBL/GenBank/DDBJ databases">
        <title>Paenibacillus zeirhizospherea sp. nov., isolated from surface of the maize (Zea mays) roots in a horticulture field, Hungary.</title>
        <authorList>
            <person name="Marton D."/>
            <person name="Farkas M."/>
            <person name="Bedics A."/>
            <person name="Toth E."/>
            <person name="Tancsics A."/>
            <person name="Boka K."/>
            <person name="Maroti G."/>
            <person name="Kriszt B."/>
            <person name="Cserhati M."/>
        </authorList>
    </citation>
    <scope>NUCLEOTIDE SEQUENCE [LARGE SCALE GENOMIC DNA]</scope>
    <source>
        <strain evidence="9 10">KCTC 33519</strain>
    </source>
</reference>
<comment type="caution">
    <text evidence="9">The sequence shown here is derived from an EMBL/GenBank/DDBJ whole genome shotgun (WGS) entry which is preliminary data.</text>
</comment>
<keyword evidence="5" id="KW-1278">Translocase</keyword>
<keyword evidence="4 9" id="KW-0067">ATP-binding</keyword>
<dbReference type="GO" id="GO:0005524">
    <property type="term" value="F:ATP binding"/>
    <property type="evidence" value="ECO:0007669"/>
    <property type="project" value="UniProtKB-KW"/>
</dbReference>
<evidence type="ECO:0000256" key="6">
    <source>
        <dbReference type="ARBA" id="ARBA00022970"/>
    </source>
</evidence>
<dbReference type="InterPro" id="IPR003439">
    <property type="entry name" value="ABC_transporter-like_ATP-bd"/>
</dbReference>
<dbReference type="InterPro" id="IPR017871">
    <property type="entry name" value="ABC_transporter-like_CS"/>
</dbReference>
<dbReference type="Proteomes" id="UP001580346">
    <property type="component" value="Unassembled WGS sequence"/>
</dbReference>